<keyword evidence="2" id="KW-0862">Zinc</keyword>
<dbReference type="InterPro" id="IPR001878">
    <property type="entry name" value="Znf_CCHC"/>
</dbReference>
<evidence type="ECO:0000256" key="1">
    <source>
        <dbReference type="ARBA" id="ARBA00022801"/>
    </source>
</evidence>
<accession>A0A6P7HI04</accession>
<proteinExistence type="predicted"/>
<evidence type="ECO:0000259" key="3">
    <source>
        <dbReference type="PROSITE" id="PS50158"/>
    </source>
</evidence>
<keyword evidence="1" id="KW-0378">Hydrolase</keyword>
<sequence length="204" mass="22935">GHRSKDCPDKSKGTKCFSCNKYGHVSSKCPNKKSTKATTENTALNVIEVQPKTALKLTINQITLTALFDTGSDICTIREDVYDKFFNDICLTPDTIMLKGLGENAKVNTLGSFSTQADVNDEKFDQKFHIIPEAATSFQVIIGNNILQQASVSIRDDGIVLCKRTDENFIMHIMLDEKYKEDEVKVAHIEDEKHRETVRQLMES</sequence>
<dbReference type="GO" id="GO:0003676">
    <property type="term" value="F:nucleic acid binding"/>
    <property type="evidence" value="ECO:0007669"/>
    <property type="project" value="InterPro"/>
</dbReference>
<feature type="non-terminal residue" evidence="4">
    <location>
        <position position="1"/>
    </location>
</feature>
<dbReference type="RefSeq" id="XP_028155265.1">
    <property type="nucleotide sequence ID" value="XM_028299464.1"/>
</dbReference>
<dbReference type="Gene3D" id="4.10.60.10">
    <property type="entry name" value="Zinc finger, CCHC-type"/>
    <property type="match status" value="1"/>
</dbReference>
<dbReference type="Pfam" id="PF00077">
    <property type="entry name" value="RVP"/>
    <property type="match status" value="1"/>
</dbReference>
<dbReference type="InterPro" id="IPR036875">
    <property type="entry name" value="Znf_CCHC_sf"/>
</dbReference>
<dbReference type="SMART" id="SM00343">
    <property type="entry name" value="ZnF_C2HC"/>
    <property type="match status" value="1"/>
</dbReference>
<dbReference type="InterPro" id="IPR018061">
    <property type="entry name" value="Retropepsins"/>
</dbReference>
<dbReference type="PROSITE" id="PS50158">
    <property type="entry name" value="ZF_CCHC"/>
    <property type="match status" value="1"/>
</dbReference>
<dbReference type="AlphaFoldDB" id="A0A6P7HI04"/>
<keyword evidence="2" id="KW-0863">Zinc-finger</keyword>
<protein>
    <submittedName>
        <fullName evidence="4">Uncharacterized protein LOC114349032</fullName>
    </submittedName>
</protein>
<dbReference type="InParanoid" id="A0A6P7HI04"/>
<evidence type="ECO:0000313" key="4">
    <source>
        <dbReference type="RefSeq" id="XP_028155265.1"/>
    </source>
</evidence>
<feature type="domain" description="CCHC-type" evidence="3">
    <location>
        <begin position="15"/>
        <end position="31"/>
    </location>
</feature>
<dbReference type="SUPFAM" id="SSF57756">
    <property type="entry name" value="Retrovirus zinc finger-like domains"/>
    <property type="match status" value="1"/>
</dbReference>
<dbReference type="InterPro" id="IPR021109">
    <property type="entry name" value="Peptidase_aspartic_dom_sf"/>
</dbReference>
<organism evidence="4">
    <name type="scientific">Diabrotica virgifera virgifera</name>
    <name type="common">western corn rootworm</name>
    <dbReference type="NCBI Taxonomy" id="50390"/>
    <lineage>
        <taxon>Eukaryota</taxon>
        <taxon>Metazoa</taxon>
        <taxon>Ecdysozoa</taxon>
        <taxon>Arthropoda</taxon>
        <taxon>Hexapoda</taxon>
        <taxon>Insecta</taxon>
        <taxon>Pterygota</taxon>
        <taxon>Neoptera</taxon>
        <taxon>Endopterygota</taxon>
        <taxon>Coleoptera</taxon>
        <taxon>Polyphaga</taxon>
        <taxon>Cucujiformia</taxon>
        <taxon>Chrysomeloidea</taxon>
        <taxon>Chrysomelidae</taxon>
        <taxon>Galerucinae</taxon>
        <taxon>Diabroticina</taxon>
        <taxon>Diabroticites</taxon>
        <taxon>Diabrotica</taxon>
    </lineage>
</organism>
<dbReference type="SUPFAM" id="SSF50630">
    <property type="entry name" value="Acid proteases"/>
    <property type="match status" value="1"/>
</dbReference>
<dbReference type="GO" id="GO:0016787">
    <property type="term" value="F:hydrolase activity"/>
    <property type="evidence" value="ECO:0007669"/>
    <property type="project" value="UniProtKB-KW"/>
</dbReference>
<dbReference type="PANTHER" id="PTHR46888:SF1">
    <property type="entry name" value="RIBONUCLEASE H"/>
    <property type="match status" value="1"/>
</dbReference>
<name>A0A6P7HI04_DIAVI</name>
<dbReference type="GO" id="GO:0008270">
    <property type="term" value="F:zinc ion binding"/>
    <property type="evidence" value="ECO:0007669"/>
    <property type="project" value="UniProtKB-KW"/>
</dbReference>
<evidence type="ECO:0000256" key="2">
    <source>
        <dbReference type="PROSITE-ProRule" id="PRU00047"/>
    </source>
</evidence>
<dbReference type="Gene3D" id="2.40.70.10">
    <property type="entry name" value="Acid Proteases"/>
    <property type="match status" value="1"/>
</dbReference>
<keyword evidence="2" id="KW-0479">Metal-binding</keyword>
<dbReference type="PANTHER" id="PTHR46888">
    <property type="entry name" value="ZINC KNUCKLE DOMAINCONTAINING PROTEIN-RELATED"/>
    <property type="match status" value="1"/>
</dbReference>
<gene>
    <name evidence="4" type="primary">LOC114349032</name>
</gene>
<dbReference type="Pfam" id="PF00098">
    <property type="entry name" value="zf-CCHC"/>
    <property type="match status" value="1"/>
</dbReference>
<dbReference type="CDD" id="cd00303">
    <property type="entry name" value="retropepsin_like"/>
    <property type="match status" value="1"/>
</dbReference>
<reference evidence="4" key="1">
    <citation type="submission" date="2025-08" db="UniProtKB">
        <authorList>
            <consortium name="RefSeq"/>
        </authorList>
    </citation>
    <scope>IDENTIFICATION</scope>
    <source>
        <tissue evidence="4">Whole insect</tissue>
    </source>
</reference>